<proteinExistence type="predicted"/>
<protein>
    <recommendedName>
        <fullName evidence="3">HAT C-terminal dimerisation domain-containing protein</fullName>
    </recommendedName>
</protein>
<reference evidence="1" key="1">
    <citation type="journal article" date="2019" name="bioRxiv">
        <title>The Genome of the Zebra Mussel, Dreissena polymorpha: A Resource for Invasive Species Research.</title>
        <authorList>
            <person name="McCartney M.A."/>
            <person name="Auch B."/>
            <person name="Kono T."/>
            <person name="Mallez S."/>
            <person name="Zhang Y."/>
            <person name="Obille A."/>
            <person name="Becker A."/>
            <person name="Abrahante J.E."/>
            <person name="Garbe J."/>
            <person name="Badalamenti J.P."/>
            <person name="Herman A."/>
            <person name="Mangelson H."/>
            <person name="Liachko I."/>
            <person name="Sullivan S."/>
            <person name="Sone E.D."/>
            <person name="Koren S."/>
            <person name="Silverstein K.A.T."/>
            <person name="Beckman K.B."/>
            <person name="Gohl D.M."/>
        </authorList>
    </citation>
    <scope>NUCLEOTIDE SEQUENCE</scope>
    <source>
        <strain evidence="1">Duluth1</strain>
        <tissue evidence="1">Whole animal</tissue>
    </source>
</reference>
<dbReference type="Proteomes" id="UP000828390">
    <property type="component" value="Unassembled WGS sequence"/>
</dbReference>
<dbReference type="EMBL" id="JAIWYP010000006">
    <property type="protein sequence ID" value="KAH3806878.1"/>
    <property type="molecule type" value="Genomic_DNA"/>
</dbReference>
<dbReference type="AlphaFoldDB" id="A0A9D4G1D7"/>
<accession>A0A9D4G1D7</accession>
<reference evidence="1" key="2">
    <citation type="submission" date="2020-11" db="EMBL/GenBank/DDBJ databases">
        <authorList>
            <person name="McCartney M.A."/>
            <person name="Auch B."/>
            <person name="Kono T."/>
            <person name="Mallez S."/>
            <person name="Becker A."/>
            <person name="Gohl D.M."/>
            <person name="Silverstein K.A.T."/>
            <person name="Koren S."/>
            <person name="Bechman K.B."/>
            <person name="Herman A."/>
            <person name="Abrahante J.E."/>
            <person name="Garbe J."/>
        </authorList>
    </citation>
    <scope>NUCLEOTIDE SEQUENCE</scope>
    <source>
        <strain evidence="1">Duluth1</strain>
        <tissue evidence="1">Whole animal</tissue>
    </source>
</reference>
<sequence>MAVQPAKPTTAVPSGLERARDEMSQYLKSDLLSLELDPIIWWREHESSVPLNVGCTCTQVFVCSCYKCSC</sequence>
<keyword evidence="2" id="KW-1185">Reference proteome</keyword>
<evidence type="ECO:0008006" key="3">
    <source>
        <dbReference type="Google" id="ProtNLM"/>
    </source>
</evidence>
<gene>
    <name evidence="1" type="ORF">DPMN_135206</name>
</gene>
<comment type="caution">
    <text evidence="1">The sequence shown here is derived from an EMBL/GenBank/DDBJ whole genome shotgun (WGS) entry which is preliminary data.</text>
</comment>
<name>A0A9D4G1D7_DREPO</name>
<organism evidence="1 2">
    <name type="scientific">Dreissena polymorpha</name>
    <name type="common">Zebra mussel</name>
    <name type="synonym">Mytilus polymorpha</name>
    <dbReference type="NCBI Taxonomy" id="45954"/>
    <lineage>
        <taxon>Eukaryota</taxon>
        <taxon>Metazoa</taxon>
        <taxon>Spiralia</taxon>
        <taxon>Lophotrochozoa</taxon>
        <taxon>Mollusca</taxon>
        <taxon>Bivalvia</taxon>
        <taxon>Autobranchia</taxon>
        <taxon>Heteroconchia</taxon>
        <taxon>Euheterodonta</taxon>
        <taxon>Imparidentia</taxon>
        <taxon>Neoheterodontei</taxon>
        <taxon>Myida</taxon>
        <taxon>Dreissenoidea</taxon>
        <taxon>Dreissenidae</taxon>
        <taxon>Dreissena</taxon>
    </lineage>
</organism>
<evidence type="ECO:0000313" key="2">
    <source>
        <dbReference type="Proteomes" id="UP000828390"/>
    </source>
</evidence>
<evidence type="ECO:0000313" key="1">
    <source>
        <dbReference type="EMBL" id="KAH3806878.1"/>
    </source>
</evidence>